<feature type="transmembrane region" description="Helical" evidence="7">
    <location>
        <begin position="314"/>
        <end position="337"/>
    </location>
</feature>
<evidence type="ECO:0000256" key="5">
    <source>
        <dbReference type="ARBA" id="ARBA00022989"/>
    </source>
</evidence>
<feature type="transmembrane region" description="Helical" evidence="7">
    <location>
        <begin position="142"/>
        <end position="165"/>
    </location>
</feature>
<evidence type="ECO:0000256" key="1">
    <source>
        <dbReference type="ARBA" id="ARBA00004141"/>
    </source>
</evidence>
<dbReference type="PANTHER" id="PTHR31376:SF50">
    <property type="entry name" value="PURINE PERMEASE-RELATED"/>
    <property type="match status" value="1"/>
</dbReference>
<dbReference type="SUPFAM" id="SSF103481">
    <property type="entry name" value="Multidrug resistance efflux transporter EmrE"/>
    <property type="match status" value="1"/>
</dbReference>
<feature type="transmembrane region" description="Helical" evidence="7">
    <location>
        <begin position="275"/>
        <end position="294"/>
    </location>
</feature>
<accession>A0ABR2CW75</accession>
<comment type="caution">
    <text evidence="7">Lacks conserved residue(s) required for the propagation of feature annotation.</text>
</comment>
<comment type="similarity">
    <text evidence="2 7">Belongs to the purine permeases (TC 2.A.7.14) family.</text>
</comment>
<evidence type="ECO:0000256" key="4">
    <source>
        <dbReference type="ARBA" id="ARBA00022692"/>
    </source>
</evidence>
<feature type="transmembrane region" description="Helical" evidence="7">
    <location>
        <begin position="369"/>
        <end position="387"/>
    </location>
</feature>
<name>A0ABR2CW75_9ROSI</name>
<feature type="transmembrane region" description="Helical" evidence="7">
    <location>
        <begin position="203"/>
        <end position="223"/>
    </location>
</feature>
<keyword evidence="9" id="KW-1185">Reference proteome</keyword>
<sequence>MFSSRDGLQPTDIIDTFAFEKSRFLVLFLLSFLAAIAAAGAQQLQIHFIGAGGSDLNSEPSSQRRVSQPADKYTMRWLRIALYTVSAICGGTVASLLTRLYFEKGGTSKWVATIVQVVGFPLLLPYYLFSQSKSIATPHTKASLPLLVLVYVYLGLLIAGNAYLYSVGFEYLPVSTVSLISASQLAFNAFFSFFLNSQKFTPLIINSLLLLTISSLLLVANNVNERPSGVSQGKYILGFICSILGTATYGLTLASQQLVFRKVLKSESLKAVMDLIIYQSLVASVATSIGFFSSGDWKLLKNETDTYTLGSVSYVMTLVWTAIAWQVAIFGGVALVFELSALFANVIGGLGLPITPIVAMVVFHDKMNGVKGISMVLAIWGVISYAYQQYLDDQKSIAEAKIESEVSEA</sequence>
<dbReference type="Pfam" id="PF16913">
    <property type="entry name" value="PUNUT"/>
    <property type="match status" value="1"/>
</dbReference>
<feature type="transmembrane region" description="Helical" evidence="7">
    <location>
        <begin position="80"/>
        <end position="98"/>
    </location>
</feature>
<dbReference type="EMBL" id="JBBPBM010000041">
    <property type="protein sequence ID" value="KAK8524590.1"/>
    <property type="molecule type" value="Genomic_DNA"/>
</dbReference>
<evidence type="ECO:0000313" key="9">
    <source>
        <dbReference type="Proteomes" id="UP001472677"/>
    </source>
</evidence>
<keyword evidence="5 7" id="KW-1133">Transmembrane helix</keyword>
<comment type="caution">
    <text evidence="8">The sequence shown here is derived from an EMBL/GenBank/DDBJ whole genome shotgun (WGS) entry which is preliminary data.</text>
</comment>
<keyword evidence="4 7" id="KW-0812">Transmembrane</keyword>
<gene>
    <name evidence="8" type="ORF">V6N12_029453</name>
</gene>
<evidence type="ECO:0000256" key="3">
    <source>
        <dbReference type="ARBA" id="ARBA00022448"/>
    </source>
</evidence>
<dbReference type="InterPro" id="IPR037185">
    <property type="entry name" value="EmrE-like"/>
</dbReference>
<proteinExistence type="inferred from homology"/>
<protein>
    <recommendedName>
        <fullName evidence="7">Probable purine permease</fullName>
    </recommendedName>
</protein>
<comment type="subcellular location">
    <subcellularLocation>
        <location evidence="1 7">Membrane</location>
        <topology evidence="1 7">Multi-pass membrane protein</topology>
    </subcellularLocation>
</comment>
<feature type="transmembrane region" description="Helical" evidence="7">
    <location>
        <begin position="342"/>
        <end position="363"/>
    </location>
</feature>
<dbReference type="Proteomes" id="UP001472677">
    <property type="component" value="Unassembled WGS sequence"/>
</dbReference>
<reference evidence="8 9" key="1">
    <citation type="journal article" date="2024" name="G3 (Bethesda)">
        <title>Genome assembly of Hibiscus sabdariffa L. provides insights into metabolisms of medicinal natural products.</title>
        <authorList>
            <person name="Kim T."/>
        </authorList>
    </citation>
    <scope>NUCLEOTIDE SEQUENCE [LARGE SCALE GENOMIC DNA]</scope>
    <source>
        <strain evidence="8">TK-2024</strain>
        <tissue evidence="8">Old leaves</tissue>
    </source>
</reference>
<keyword evidence="3 7" id="KW-0813">Transport</keyword>
<evidence type="ECO:0000256" key="2">
    <source>
        <dbReference type="ARBA" id="ARBA00006213"/>
    </source>
</evidence>
<feature type="transmembrane region" description="Helical" evidence="7">
    <location>
        <begin position="171"/>
        <end position="191"/>
    </location>
</feature>
<feature type="transmembrane region" description="Helical" evidence="7">
    <location>
        <begin position="24"/>
        <end position="41"/>
    </location>
</feature>
<evidence type="ECO:0000313" key="8">
    <source>
        <dbReference type="EMBL" id="KAK8524590.1"/>
    </source>
</evidence>
<dbReference type="InterPro" id="IPR030182">
    <property type="entry name" value="PUP_plant"/>
</dbReference>
<keyword evidence="6 7" id="KW-0472">Membrane</keyword>
<feature type="transmembrane region" description="Helical" evidence="7">
    <location>
        <begin position="110"/>
        <end position="130"/>
    </location>
</feature>
<evidence type="ECO:0000256" key="7">
    <source>
        <dbReference type="RuleBase" id="RU368015"/>
    </source>
</evidence>
<evidence type="ECO:0000256" key="6">
    <source>
        <dbReference type="ARBA" id="ARBA00023136"/>
    </source>
</evidence>
<feature type="transmembrane region" description="Helical" evidence="7">
    <location>
        <begin position="235"/>
        <end position="254"/>
    </location>
</feature>
<dbReference type="PANTHER" id="PTHR31376">
    <property type="entry name" value="OS09G0467300 PROTEIN-RELATED"/>
    <property type="match status" value="1"/>
</dbReference>
<organism evidence="8 9">
    <name type="scientific">Hibiscus sabdariffa</name>
    <name type="common">roselle</name>
    <dbReference type="NCBI Taxonomy" id="183260"/>
    <lineage>
        <taxon>Eukaryota</taxon>
        <taxon>Viridiplantae</taxon>
        <taxon>Streptophyta</taxon>
        <taxon>Embryophyta</taxon>
        <taxon>Tracheophyta</taxon>
        <taxon>Spermatophyta</taxon>
        <taxon>Magnoliopsida</taxon>
        <taxon>eudicotyledons</taxon>
        <taxon>Gunneridae</taxon>
        <taxon>Pentapetalae</taxon>
        <taxon>rosids</taxon>
        <taxon>malvids</taxon>
        <taxon>Malvales</taxon>
        <taxon>Malvaceae</taxon>
        <taxon>Malvoideae</taxon>
        <taxon>Hibiscus</taxon>
    </lineage>
</organism>